<evidence type="ECO:0000313" key="1">
    <source>
        <dbReference type="EMBL" id="KAJ8711675.1"/>
    </source>
</evidence>
<protein>
    <submittedName>
        <fullName evidence="1">Uncharacterized protein</fullName>
    </submittedName>
</protein>
<accession>A0ACC2QBP4</accession>
<evidence type="ECO:0000313" key="2">
    <source>
        <dbReference type="Proteomes" id="UP001231649"/>
    </source>
</evidence>
<name>A0ACC2QBP4_9NEOP</name>
<comment type="caution">
    <text evidence="1">The sequence shown here is derived from an EMBL/GenBank/DDBJ whole genome shotgun (WGS) entry which is preliminary data.</text>
</comment>
<dbReference type="EMBL" id="CM056798">
    <property type="protein sequence ID" value="KAJ8711675.1"/>
    <property type="molecule type" value="Genomic_DNA"/>
</dbReference>
<reference evidence="1" key="1">
    <citation type="submission" date="2023-03" db="EMBL/GenBank/DDBJ databases">
        <title>Chromosome-level genomes of two armyworms, Mythimna separata and Mythimna loreyi, provide insights into the biosynthesis and reception of sex pheromones.</title>
        <authorList>
            <person name="Zhao H."/>
        </authorList>
    </citation>
    <scope>NUCLEOTIDE SEQUENCE</scope>
    <source>
        <strain evidence="1">BeijingLab</strain>
    </source>
</reference>
<proteinExistence type="predicted"/>
<organism evidence="1 2">
    <name type="scientific">Mythimna loreyi</name>
    <dbReference type="NCBI Taxonomy" id="667449"/>
    <lineage>
        <taxon>Eukaryota</taxon>
        <taxon>Metazoa</taxon>
        <taxon>Ecdysozoa</taxon>
        <taxon>Arthropoda</taxon>
        <taxon>Hexapoda</taxon>
        <taxon>Insecta</taxon>
        <taxon>Pterygota</taxon>
        <taxon>Neoptera</taxon>
        <taxon>Endopterygota</taxon>
        <taxon>Lepidoptera</taxon>
        <taxon>Glossata</taxon>
        <taxon>Ditrysia</taxon>
        <taxon>Noctuoidea</taxon>
        <taxon>Noctuidae</taxon>
        <taxon>Noctuinae</taxon>
        <taxon>Hadenini</taxon>
        <taxon>Mythimna</taxon>
    </lineage>
</organism>
<sequence>MCVKITKAFVFCVSILLINLLQVRCHIPSEITTPANKVEQHCILAETCVHDTIPVCGQMGDQTRTFLDLCDLLEFACDKNQIYVHIDDKEGCPEKKSEVINIQPAI</sequence>
<gene>
    <name evidence="1" type="ORF">PYW08_008629</name>
</gene>
<keyword evidence="2" id="KW-1185">Reference proteome</keyword>
<dbReference type="Proteomes" id="UP001231649">
    <property type="component" value="Chromosome 22"/>
</dbReference>